<proteinExistence type="predicted"/>
<name>U2TAD0_9ACTN</name>
<accession>U2TAD0</accession>
<sequence length="91" mass="10048">MHVSPANLFPLDIAPPDAQVKRNAAELGMNVAMPTDYCTRPSASSIHQAVVNYTGIDAAYMPRAAATLAQAFQLNRRLELPFPCRYRYVLP</sequence>
<evidence type="ECO:0000313" key="1">
    <source>
        <dbReference type="EMBL" id="ERL09989.1"/>
    </source>
</evidence>
<dbReference type="Proteomes" id="UP000016638">
    <property type="component" value="Unassembled WGS sequence"/>
</dbReference>
<evidence type="ECO:0000313" key="2">
    <source>
        <dbReference type="Proteomes" id="UP000016638"/>
    </source>
</evidence>
<keyword evidence="2" id="KW-1185">Reference proteome</keyword>
<dbReference type="AlphaFoldDB" id="U2TAD0"/>
<organism evidence="1 2">
    <name type="scientific">Olsenella profusa F0195</name>
    <dbReference type="NCBI Taxonomy" id="1125712"/>
    <lineage>
        <taxon>Bacteria</taxon>
        <taxon>Bacillati</taxon>
        <taxon>Actinomycetota</taxon>
        <taxon>Coriobacteriia</taxon>
        <taxon>Coriobacteriales</taxon>
        <taxon>Atopobiaceae</taxon>
        <taxon>Olsenella</taxon>
    </lineage>
</organism>
<comment type="caution">
    <text evidence="1">The sequence shown here is derived from an EMBL/GenBank/DDBJ whole genome shotgun (WGS) entry which is preliminary data.</text>
</comment>
<dbReference type="EMBL" id="AWEZ01000017">
    <property type="protein sequence ID" value="ERL09989.1"/>
    <property type="molecule type" value="Genomic_DNA"/>
</dbReference>
<reference evidence="1 2" key="1">
    <citation type="submission" date="2013-08" db="EMBL/GenBank/DDBJ databases">
        <authorList>
            <person name="Durkin A.S."/>
            <person name="Haft D.R."/>
            <person name="McCorrison J."/>
            <person name="Torralba M."/>
            <person name="Gillis M."/>
            <person name="Haft D.H."/>
            <person name="Methe B."/>
            <person name="Sutton G."/>
            <person name="Nelson K.E."/>
        </authorList>
    </citation>
    <scope>NUCLEOTIDE SEQUENCE [LARGE SCALE GENOMIC DNA]</scope>
    <source>
        <strain evidence="1 2">F0195</strain>
    </source>
</reference>
<dbReference type="STRING" id="1125712.HMPREF1316_1427"/>
<gene>
    <name evidence="1" type="ORF">HMPREF1316_1427</name>
</gene>
<protein>
    <submittedName>
        <fullName evidence="1">Uncharacterized protein</fullName>
    </submittedName>
</protein>